<protein>
    <submittedName>
        <fullName evidence="2">Nucleotide-diphospho-sugar transferase</fullName>
    </submittedName>
</protein>
<gene>
    <name evidence="2" type="ORF">BJ554DRAFT_6250</name>
</gene>
<dbReference type="InterPro" id="IPR050587">
    <property type="entry name" value="GNT1/Glycosyltrans_8"/>
</dbReference>
<evidence type="ECO:0000313" key="2">
    <source>
        <dbReference type="EMBL" id="KAG5463590.1"/>
    </source>
</evidence>
<dbReference type="AlphaFoldDB" id="A0A8H8A262"/>
<dbReference type="GO" id="GO:0016740">
    <property type="term" value="F:transferase activity"/>
    <property type="evidence" value="ECO:0007669"/>
    <property type="project" value="UniProtKB-KW"/>
</dbReference>
<evidence type="ECO:0000313" key="3">
    <source>
        <dbReference type="Proteomes" id="UP000673691"/>
    </source>
</evidence>
<comment type="caution">
    <text evidence="2">The sequence shown here is derived from an EMBL/GenBank/DDBJ whole genome shotgun (WGS) entry which is preliminary data.</text>
</comment>
<reference evidence="2 3" key="1">
    <citation type="journal article" name="Sci. Rep.">
        <title>Genome-scale phylogenetic analyses confirm Olpidium as the closest living zoosporic fungus to the non-flagellated, terrestrial fungi.</title>
        <authorList>
            <person name="Chang Y."/>
            <person name="Rochon D."/>
            <person name="Sekimoto S."/>
            <person name="Wang Y."/>
            <person name="Chovatia M."/>
            <person name="Sandor L."/>
            <person name="Salamov A."/>
            <person name="Grigoriev I.V."/>
            <person name="Stajich J.E."/>
            <person name="Spatafora J.W."/>
        </authorList>
    </citation>
    <scope>NUCLEOTIDE SEQUENCE [LARGE SCALE GENOMIC DNA]</scope>
    <source>
        <strain evidence="2">S191</strain>
    </source>
</reference>
<name>A0A8H8A262_9FUNG</name>
<dbReference type="Gene3D" id="3.90.550.10">
    <property type="entry name" value="Spore Coat Polysaccharide Biosynthesis Protein SpsA, Chain A"/>
    <property type="match status" value="1"/>
</dbReference>
<dbReference type="PANTHER" id="PTHR11183">
    <property type="entry name" value="GLYCOGENIN SUBFAMILY MEMBER"/>
    <property type="match status" value="1"/>
</dbReference>
<dbReference type="OrthoDB" id="2014201at2759"/>
<feature type="compositionally biased region" description="Low complexity" evidence="1">
    <location>
        <begin position="176"/>
        <end position="191"/>
    </location>
</feature>
<feature type="compositionally biased region" description="Polar residues" evidence="1">
    <location>
        <begin position="231"/>
        <end position="244"/>
    </location>
</feature>
<proteinExistence type="predicted"/>
<dbReference type="Proteomes" id="UP000673691">
    <property type="component" value="Unassembled WGS sequence"/>
</dbReference>
<evidence type="ECO:0000256" key="1">
    <source>
        <dbReference type="SAM" id="MobiDB-lite"/>
    </source>
</evidence>
<feature type="region of interest" description="Disordered" evidence="1">
    <location>
        <begin position="172"/>
        <end position="200"/>
    </location>
</feature>
<keyword evidence="3" id="KW-1185">Reference proteome</keyword>
<dbReference type="SUPFAM" id="SSF53448">
    <property type="entry name" value="Nucleotide-diphospho-sugar transferases"/>
    <property type="match status" value="1"/>
</dbReference>
<keyword evidence="2" id="KW-0808">Transferase</keyword>
<sequence>MPVVPVRAAFVTLAATDDYCPGALVVACSLRHHKTRHSLVCLAAPGLSSGARAALQAAFDEVVDVPRSDSGDARGLAVLGRPDLGITFTKIEAWALTNYSIACFLDADTVALKNVDELLDDTIYRPFAAAPDCGWPDCFNSGVFVFRPSWEEYERLKKLAAEEGSFDAPGPAAVWSTGFRSRTTSRRPPSTADQTEDARNSAATLLRSALSVKALPFSTSADRKSRGIGPASTTEASCPTATSS</sequence>
<dbReference type="EMBL" id="JAEFCI010000376">
    <property type="protein sequence ID" value="KAG5463590.1"/>
    <property type="molecule type" value="Genomic_DNA"/>
</dbReference>
<feature type="region of interest" description="Disordered" evidence="1">
    <location>
        <begin position="219"/>
        <end position="244"/>
    </location>
</feature>
<accession>A0A8H8A262</accession>
<dbReference type="InterPro" id="IPR029044">
    <property type="entry name" value="Nucleotide-diphossugar_trans"/>
</dbReference>
<organism evidence="2 3">
    <name type="scientific">Olpidium bornovanus</name>
    <dbReference type="NCBI Taxonomy" id="278681"/>
    <lineage>
        <taxon>Eukaryota</taxon>
        <taxon>Fungi</taxon>
        <taxon>Fungi incertae sedis</taxon>
        <taxon>Olpidiomycota</taxon>
        <taxon>Olpidiomycotina</taxon>
        <taxon>Olpidiomycetes</taxon>
        <taxon>Olpidiales</taxon>
        <taxon>Olpidiaceae</taxon>
        <taxon>Olpidium</taxon>
    </lineage>
</organism>